<keyword evidence="2" id="KW-0472">Membrane</keyword>
<evidence type="ECO:0000256" key="3">
    <source>
        <dbReference type="SAM" id="SignalP"/>
    </source>
</evidence>
<evidence type="ECO:0000313" key="5">
    <source>
        <dbReference type="Proteomes" id="UP000693970"/>
    </source>
</evidence>
<feature type="transmembrane region" description="Helical" evidence="2">
    <location>
        <begin position="513"/>
        <end position="532"/>
    </location>
</feature>
<name>A0A9K3KVG9_9STRA</name>
<protein>
    <submittedName>
        <fullName evidence="4">DUF3593 domain containing protein</fullName>
    </submittedName>
</protein>
<accession>A0A9K3KVG9</accession>
<dbReference type="Pfam" id="PF10693">
    <property type="entry name" value="DUF2499"/>
    <property type="match status" value="1"/>
</dbReference>
<comment type="caution">
    <text evidence="4">The sequence shown here is derived from an EMBL/GenBank/DDBJ whole genome shotgun (WGS) entry which is preliminary data.</text>
</comment>
<dbReference type="InterPro" id="IPR021995">
    <property type="entry name" value="DUF3593"/>
</dbReference>
<dbReference type="AlphaFoldDB" id="A0A9K3KVG9"/>
<keyword evidence="2" id="KW-0812">Transmembrane</keyword>
<evidence type="ECO:0000256" key="2">
    <source>
        <dbReference type="SAM" id="Phobius"/>
    </source>
</evidence>
<feature type="transmembrane region" description="Helical" evidence="2">
    <location>
        <begin position="267"/>
        <end position="287"/>
    </location>
</feature>
<feature type="chain" id="PRO_5039919121" evidence="3">
    <location>
        <begin position="22"/>
        <end position="544"/>
    </location>
</feature>
<evidence type="ECO:0000256" key="1">
    <source>
        <dbReference type="SAM" id="MobiDB-lite"/>
    </source>
</evidence>
<organism evidence="4 5">
    <name type="scientific">Nitzschia inconspicua</name>
    <dbReference type="NCBI Taxonomy" id="303405"/>
    <lineage>
        <taxon>Eukaryota</taxon>
        <taxon>Sar</taxon>
        <taxon>Stramenopiles</taxon>
        <taxon>Ochrophyta</taxon>
        <taxon>Bacillariophyta</taxon>
        <taxon>Bacillariophyceae</taxon>
        <taxon>Bacillariophycidae</taxon>
        <taxon>Bacillariales</taxon>
        <taxon>Bacillariaceae</taxon>
        <taxon>Nitzschia</taxon>
    </lineage>
</organism>
<feature type="region of interest" description="Disordered" evidence="1">
    <location>
        <begin position="428"/>
        <end position="450"/>
    </location>
</feature>
<keyword evidence="5" id="KW-1185">Reference proteome</keyword>
<keyword evidence="2" id="KW-1133">Transmembrane helix</keyword>
<feature type="transmembrane region" description="Helical" evidence="2">
    <location>
        <begin position="325"/>
        <end position="345"/>
    </location>
</feature>
<dbReference type="PANTHER" id="PTHR33833:SF3">
    <property type="entry name" value="YCF49-LIKE PROTEIN"/>
    <property type="match status" value="1"/>
</dbReference>
<feature type="transmembrane region" description="Helical" evidence="2">
    <location>
        <begin position="357"/>
        <end position="377"/>
    </location>
</feature>
<feature type="transmembrane region" description="Helical" evidence="2">
    <location>
        <begin position="218"/>
        <end position="238"/>
    </location>
</feature>
<proteinExistence type="predicted"/>
<keyword evidence="3" id="KW-0732">Signal</keyword>
<dbReference type="PANTHER" id="PTHR33833">
    <property type="entry name" value="NUCLEOLAR-LIKE PROTEIN-RELATED"/>
    <property type="match status" value="1"/>
</dbReference>
<sequence length="544" mass="59526">MSFTKAVTFGLLLLSGPFVKSVPFVHQSAVSLLLLPLADAFSSSNEGLFHLKWPTRSDSTSRSMEFAKYNKYNARSSHANEARSSKSTTTLFRRNNRQNRRRRLCDISTTSLAMTNGAMDVPTTILTMSTSLDTVATSIATMNLDMGRDQAEALAGPFFGLSLFPYLAFLWLLARPENVCPKGVTVGFATCLLFVFLTIPAAIASQLLYGVSLADCDWLHGSAESLLTITNLVTVVAFRQALAAKEQQLQSDIDIPMPYSATSWKPMLWLVIGLTVAAAATAIVPAVSDPLVHTPYLNGFMDLPPELSFWGAHSEPENALTVATWIIHISSLVEFLVAMGFCWRWADVVSNPTWKGLTWGLLPLHSSGITACTYHLFFNRIPILVPLQALLTCVGNTTAAIAAYRIARSNGWKPSRIDEGWISLADSLTNTPNGTTTSQRTESSNSKEQEAGEITVFMEAETETLVGFEDLGQALAGDNDYSFLLKLFAGCAAGSYIIKYGELAVDFPFDANVYAGLAFIIIPSSLNAYKWYRRGKDPSFEGWF</sequence>
<dbReference type="InterPro" id="IPR019634">
    <property type="entry name" value="Uncharacterised_Ycf49"/>
</dbReference>
<reference evidence="4" key="1">
    <citation type="journal article" date="2021" name="Sci. Rep.">
        <title>Diploid genomic architecture of Nitzschia inconspicua, an elite biomass production diatom.</title>
        <authorList>
            <person name="Oliver A."/>
            <person name="Podell S."/>
            <person name="Pinowska A."/>
            <person name="Traller J.C."/>
            <person name="Smith S.R."/>
            <person name="McClure R."/>
            <person name="Beliaev A."/>
            <person name="Bohutskyi P."/>
            <person name="Hill E.A."/>
            <person name="Rabines A."/>
            <person name="Zheng H."/>
            <person name="Allen L.Z."/>
            <person name="Kuo A."/>
            <person name="Grigoriev I.V."/>
            <person name="Allen A.E."/>
            <person name="Hazlebeck D."/>
            <person name="Allen E.E."/>
        </authorList>
    </citation>
    <scope>NUCLEOTIDE SEQUENCE</scope>
    <source>
        <strain evidence="4">Hildebrandi</strain>
    </source>
</reference>
<feature type="transmembrane region" description="Helical" evidence="2">
    <location>
        <begin position="483"/>
        <end position="501"/>
    </location>
</feature>
<feature type="signal peptide" evidence="3">
    <location>
        <begin position="1"/>
        <end position="21"/>
    </location>
</feature>
<dbReference type="Pfam" id="PF12159">
    <property type="entry name" value="DUF3593"/>
    <property type="match status" value="1"/>
</dbReference>
<reference evidence="4" key="2">
    <citation type="submission" date="2021-04" db="EMBL/GenBank/DDBJ databases">
        <authorList>
            <person name="Podell S."/>
        </authorList>
    </citation>
    <scope>NUCLEOTIDE SEQUENCE</scope>
    <source>
        <strain evidence="4">Hildebrandi</strain>
    </source>
</reference>
<dbReference type="OrthoDB" id="424673at2759"/>
<gene>
    <name evidence="4" type="ORF">IV203_010080</name>
</gene>
<evidence type="ECO:0000313" key="4">
    <source>
        <dbReference type="EMBL" id="KAG7350720.1"/>
    </source>
</evidence>
<dbReference type="EMBL" id="JAGRRH010000018">
    <property type="protein sequence ID" value="KAG7350720.1"/>
    <property type="molecule type" value="Genomic_DNA"/>
</dbReference>
<feature type="transmembrane region" description="Helical" evidence="2">
    <location>
        <begin position="383"/>
        <end position="407"/>
    </location>
</feature>
<feature type="transmembrane region" description="Helical" evidence="2">
    <location>
        <begin position="186"/>
        <end position="212"/>
    </location>
</feature>
<feature type="transmembrane region" description="Helical" evidence="2">
    <location>
        <begin position="154"/>
        <end position="174"/>
    </location>
</feature>
<feature type="compositionally biased region" description="Polar residues" evidence="1">
    <location>
        <begin position="428"/>
        <end position="444"/>
    </location>
</feature>
<dbReference type="Proteomes" id="UP000693970">
    <property type="component" value="Unassembled WGS sequence"/>
</dbReference>